<protein>
    <recommendedName>
        <fullName evidence="3">alpha-L-fucosidase</fullName>
        <ecNumber evidence="3">3.2.1.51</ecNumber>
    </recommendedName>
</protein>
<comment type="caution">
    <text evidence="10">The sequence shown here is derived from an EMBL/GenBank/DDBJ whole genome shotgun (WGS) entry which is preliminary data.</text>
</comment>
<feature type="chain" id="PRO_5017550976" description="alpha-L-fucosidase" evidence="7">
    <location>
        <begin position="26"/>
        <end position="597"/>
    </location>
</feature>
<feature type="domain" description="Alpha-L-fucosidase C-terminal" evidence="9">
    <location>
        <begin position="427"/>
        <end position="507"/>
    </location>
</feature>
<feature type="domain" description="Glycoside hydrolase family 29 N-terminal" evidence="8">
    <location>
        <begin position="38"/>
        <end position="395"/>
    </location>
</feature>
<dbReference type="Pfam" id="PF01120">
    <property type="entry name" value="Alpha_L_fucos"/>
    <property type="match status" value="1"/>
</dbReference>
<feature type="signal peptide" evidence="7">
    <location>
        <begin position="1"/>
        <end position="25"/>
    </location>
</feature>
<dbReference type="PANTHER" id="PTHR10030:SF37">
    <property type="entry name" value="ALPHA-L-FUCOSIDASE-RELATED"/>
    <property type="match status" value="1"/>
</dbReference>
<dbReference type="EC" id="3.2.1.51" evidence="3"/>
<dbReference type="AlphaFoldDB" id="A0A3E4Q3P7"/>
<keyword evidence="6" id="KW-0326">Glycosidase</keyword>
<evidence type="ECO:0000256" key="4">
    <source>
        <dbReference type="ARBA" id="ARBA00022729"/>
    </source>
</evidence>
<organism evidence="10 11">
    <name type="scientific">Bacteroides uniformis</name>
    <dbReference type="NCBI Taxonomy" id="820"/>
    <lineage>
        <taxon>Bacteria</taxon>
        <taxon>Pseudomonadati</taxon>
        <taxon>Bacteroidota</taxon>
        <taxon>Bacteroidia</taxon>
        <taxon>Bacteroidales</taxon>
        <taxon>Bacteroidaceae</taxon>
        <taxon>Bacteroides</taxon>
    </lineage>
</organism>
<dbReference type="Proteomes" id="UP000260874">
    <property type="component" value="Unassembled WGS sequence"/>
</dbReference>
<proteinExistence type="inferred from homology"/>
<evidence type="ECO:0000256" key="3">
    <source>
        <dbReference type="ARBA" id="ARBA00012662"/>
    </source>
</evidence>
<name>A0A3E4Q3P7_BACUN</name>
<dbReference type="InterPro" id="IPR000933">
    <property type="entry name" value="Glyco_hydro_29"/>
</dbReference>
<dbReference type="InterPro" id="IPR031919">
    <property type="entry name" value="Fucosidase_C"/>
</dbReference>
<sequence length="597" mass="68047">MNKKSMKTVLGVAALSLLASCNSTYAPNVDSTVSLKGTDVFKADSASIAQNYTIPEWFKDAKFGIFIHWGVYSVPAYGSEWYSRWMYKEGHPINKYHVQTYGPLTKFGYKDFIPMFKAENFNADEWLAVVKSSGAQYIVPVAEHHDGFAMYSSTFNKWNAVDMGPKRDIIGELKEATKKAGLRFGLSSHRCENAWFYEYGMETPSDVQDTTITLYGERLHEPEGQGMTPYCGKYEGSNERSRRQFLMHTYELIDKYQPELIWFDWTVGKYPFQPTFYKFMAYYYNSALDWNKEVVVNTKFGYGDNIQVFDIERGKSDRIREYPWQTDTSVGKKSWSYCVGEENKSPDHIIDDFVDIVSKNGNLLLNIGPKADGTITDEQKNVLAEIGKWLKTNGEAIYGSRPWVIAFEGHNAGTAGYMTDNTKTEYTADDIRFTTRDNNLYAVSLAWTDGSVTIKSFAPKYCQNVEIESVEMLGSSEKIDYKMTDEGLVVNFPKNKPTEYAHVFKIKLKGAVVSKPLYDKVDNGCLITVRVANHNAEDANVTLKSVVDGNEVSTQVAVKAKSEQWVKMQNKDVKSFDDMSCKFYFNDNLTYENEFKK</sequence>
<gene>
    <name evidence="10" type="ORF">DXC91_07295</name>
</gene>
<evidence type="ECO:0000256" key="1">
    <source>
        <dbReference type="ARBA" id="ARBA00004071"/>
    </source>
</evidence>
<dbReference type="SUPFAM" id="SSF51445">
    <property type="entry name" value="(Trans)glycosidases"/>
    <property type="match status" value="1"/>
</dbReference>
<dbReference type="GO" id="GO:0005764">
    <property type="term" value="C:lysosome"/>
    <property type="evidence" value="ECO:0007669"/>
    <property type="project" value="TreeGrafter"/>
</dbReference>
<dbReference type="InterPro" id="IPR057739">
    <property type="entry name" value="Glyco_hydro_29_N"/>
</dbReference>
<dbReference type="PANTHER" id="PTHR10030">
    <property type="entry name" value="ALPHA-L-FUCOSIDASE"/>
    <property type="match status" value="1"/>
</dbReference>
<evidence type="ECO:0000259" key="9">
    <source>
        <dbReference type="Pfam" id="PF16757"/>
    </source>
</evidence>
<dbReference type="PRINTS" id="PR00741">
    <property type="entry name" value="GLHYDRLASE29"/>
</dbReference>
<dbReference type="RefSeq" id="WP_117703550.1">
    <property type="nucleotide sequence ID" value="NZ_QSRB01000004.1"/>
</dbReference>
<keyword evidence="5" id="KW-0378">Hydrolase</keyword>
<evidence type="ECO:0000259" key="8">
    <source>
        <dbReference type="Pfam" id="PF01120"/>
    </source>
</evidence>
<evidence type="ECO:0000256" key="6">
    <source>
        <dbReference type="ARBA" id="ARBA00023295"/>
    </source>
</evidence>
<dbReference type="Gene3D" id="3.20.20.80">
    <property type="entry name" value="Glycosidases"/>
    <property type="match status" value="1"/>
</dbReference>
<dbReference type="EMBL" id="QSRB01000004">
    <property type="protein sequence ID" value="RGK86969.1"/>
    <property type="molecule type" value="Genomic_DNA"/>
</dbReference>
<dbReference type="Gene3D" id="2.60.40.1180">
    <property type="entry name" value="Golgi alpha-mannosidase II"/>
    <property type="match status" value="1"/>
</dbReference>
<reference evidence="10 11" key="1">
    <citation type="submission" date="2018-08" db="EMBL/GenBank/DDBJ databases">
        <title>A genome reference for cultivated species of the human gut microbiota.</title>
        <authorList>
            <person name="Zou Y."/>
            <person name="Xue W."/>
            <person name="Luo G."/>
        </authorList>
    </citation>
    <scope>NUCLEOTIDE SEQUENCE [LARGE SCALE GENOMIC DNA]</scope>
    <source>
        <strain evidence="10 11">TF09-22</strain>
    </source>
</reference>
<dbReference type="SMART" id="SM00812">
    <property type="entry name" value="Alpha_L_fucos"/>
    <property type="match status" value="1"/>
</dbReference>
<evidence type="ECO:0000256" key="7">
    <source>
        <dbReference type="SAM" id="SignalP"/>
    </source>
</evidence>
<evidence type="ECO:0000256" key="2">
    <source>
        <dbReference type="ARBA" id="ARBA00007951"/>
    </source>
</evidence>
<dbReference type="InterPro" id="IPR016286">
    <property type="entry name" value="FUC_metazoa-typ"/>
</dbReference>
<comment type="similarity">
    <text evidence="2">Belongs to the glycosyl hydrolase 29 family.</text>
</comment>
<comment type="function">
    <text evidence="1">Alpha-L-fucosidase is responsible for hydrolyzing the alpha-1,6-linked fucose joined to the reducing-end N-acetylglucosamine of the carbohydrate moieties of glycoproteins.</text>
</comment>
<evidence type="ECO:0000256" key="5">
    <source>
        <dbReference type="ARBA" id="ARBA00022801"/>
    </source>
</evidence>
<dbReference type="InterPro" id="IPR017853">
    <property type="entry name" value="GH"/>
</dbReference>
<evidence type="ECO:0000313" key="11">
    <source>
        <dbReference type="Proteomes" id="UP000260874"/>
    </source>
</evidence>
<dbReference type="PROSITE" id="PS51257">
    <property type="entry name" value="PROKAR_LIPOPROTEIN"/>
    <property type="match status" value="1"/>
</dbReference>
<dbReference type="GO" id="GO:0006004">
    <property type="term" value="P:fucose metabolic process"/>
    <property type="evidence" value="ECO:0007669"/>
    <property type="project" value="InterPro"/>
</dbReference>
<accession>A0A3E4Q3P7</accession>
<evidence type="ECO:0000313" key="10">
    <source>
        <dbReference type="EMBL" id="RGK86969.1"/>
    </source>
</evidence>
<dbReference type="GO" id="GO:0004560">
    <property type="term" value="F:alpha-L-fucosidase activity"/>
    <property type="evidence" value="ECO:0007669"/>
    <property type="project" value="InterPro"/>
</dbReference>
<keyword evidence="4 7" id="KW-0732">Signal</keyword>
<dbReference type="GO" id="GO:0016139">
    <property type="term" value="P:glycoside catabolic process"/>
    <property type="evidence" value="ECO:0007669"/>
    <property type="project" value="TreeGrafter"/>
</dbReference>
<dbReference type="InterPro" id="IPR013780">
    <property type="entry name" value="Glyco_hydro_b"/>
</dbReference>
<dbReference type="Pfam" id="PF16757">
    <property type="entry name" value="Fucosidase_C"/>
    <property type="match status" value="1"/>
</dbReference>